<evidence type="ECO:0000313" key="5">
    <source>
        <dbReference type="EMBL" id="KAK3049092.1"/>
    </source>
</evidence>
<dbReference type="AlphaFoldDB" id="A0AAJ0G630"/>
<evidence type="ECO:0000256" key="2">
    <source>
        <dbReference type="ARBA" id="ARBA00022827"/>
    </source>
</evidence>
<gene>
    <name evidence="5" type="ORF">LTR09_009511</name>
</gene>
<dbReference type="PANTHER" id="PTHR46720:SF3">
    <property type="entry name" value="FAD-BINDING DOMAIN-CONTAINING PROTEIN-RELATED"/>
    <property type="match status" value="1"/>
</dbReference>
<dbReference type="GO" id="GO:0016491">
    <property type="term" value="F:oxidoreductase activity"/>
    <property type="evidence" value="ECO:0007669"/>
    <property type="project" value="UniProtKB-KW"/>
</dbReference>
<comment type="caution">
    <text evidence="5">The sequence shown here is derived from an EMBL/GenBank/DDBJ whole genome shotgun (WGS) entry which is preliminary data.</text>
</comment>
<keyword evidence="6" id="KW-1185">Reference proteome</keyword>
<accession>A0AAJ0G630</accession>
<evidence type="ECO:0000256" key="1">
    <source>
        <dbReference type="ARBA" id="ARBA00022630"/>
    </source>
</evidence>
<dbReference type="Pfam" id="PF01494">
    <property type="entry name" value="FAD_binding_3"/>
    <property type="match status" value="1"/>
</dbReference>
<keyword evidence="2" id="KW-0274">FAD</keyword>
<protein>
    <recommendedName>
        <fullName evidence="4">FAD-binding domain-containing protein</fullName>
    </recommendedName>
</protein>
<dbReference type="SUPFAM" id="SSF51905">
    <property type="entry name" value="FAD/NAD(P)-binding domain"/>
    <property type="match status" value="1"/>
</dbReference>
<dbReference type="PRINTS" id="PR00420">
    <property type="entry name" value="RNGMNOXGNASE"/>
</dbReference>
<dbReference type="PANTHER" id="PTHR46720">
    <property type="entry name" value="HYDROXYLASE, PUTATIVE (AFU_ORTHOLOGUE AFUA_3G01460)-RELATED"/>
    <property type="match status" value="1"/>
</dbReference>
<dbReference type="Proteomes" id="UP001271007">
    <property type="component" value="Unassembled WGS sequence"/>
</dbReference>
<evidence type="ECO:0000313" key="6">
    <source>
        <dbReference type="Proteomes" id="UP001271007"/>
    </source>
</evidence>
<evidence type="ECO:0000259" key="4">
    <source>
        <dbReference type="Pfam" id="PF01494"/>
    </source>
</evidence>
<dbReference type="Gene3D" id="3.50.50.60">
    <property type="entry name" value="FAD/NAD(P)-binding domain"/>
    <property type="match status" value="1"/>
</dbReference>
<dbReference type="InterPro" id="IPR036188">
    <property type="entry name" value="FAD/NAD-bd_sf"/>
</dbReference>
<organism evidence="5 6">
    <name type="scientific">Extremus antarcticus</name>
    <dbReference type="NCBI Taxonomy" id="702011"/>
    <lineage>
        <taxon>Eukaryota</taxon>
        <taxon>Fungi</taxon>
        <taxon>Dikarya</taxon>
        <taxon>Ascomycota</taxon>
        <taxon>Pezizomycotina</taxon>
        <taxon>Dothideomycetes</taxon>
        <taxon>Dothideomycetidae</taxon>
        <taxon>Mycosphaerellales</taxon>
        <taxon>Extremaceae</taxon>
        <taxon>Extremus</taxon>
    </lineage>
</organism>
<keyword evidence="1" id="KW-0285">Flavoprotein</keyword>
<proteinExistence type="predicted"/>
<feature type="domain" description="FAD-binding" evidence="4">
    <location>
        <begin position="10"/>
        <end position="250"/>
    </location>
</feature>
<dbReference type="GO" id="GO:0071949">
    <property type="term" value="F:FAD binding"/>
    <property type="evidence" value="ECO:0007669"/>
    <property type="project" value="InterPro"/>
</dbReference>
<dbReference type="GO" id="GO:0044550">
    <property type="term" value="P:secondary metabolite biosynthetic process"/>
    <property type="evidence" value="ECO:0007669"/>
    <property type="project" value="TreeGrafter"/>
</dbReference>
<name>A0AAJ0G630_9PEZI</name>
<dbReference type="InterPro" id="IPR051104">
    <property type="entry name" value="FAD_monoxygenase"/>
</dbReference>
<dbReference type="InterPro" id="IPR002938">
    <property type="entry name" value="FAD-bd"/>
</dbReference>
<reference evidence="5" key="1">
    <citation type="submission" date="2023-04" db="EMBL/GenBank/DDBJ databases">
        <title>Black Yeasts Isolated from many extreme environments.</title>
        <authorList>
            <person name="Coleine C."/>
            <person name="Stajich J.E."/>
            <person name="Selbmann L."/>
        </authorList>
    </citation>
    <scope>NUCLEOTIDE SEQUENCE</scope>
    <source>
        <strain evidence="5">CCFEE 5312</strain>
    </source>
</reference>
<dbReference type="EMBL" id="JAWDJX010000042">
    <property type="protein sequence ID" value="KAK3049092.1"/>
    <property type="molecule type" value="Genomic_DNA"/>
</dbReference>
<sequence>MTSFIPMNNVQFDKRLEDVQQCSDKVILTFADGKTADASILVGSDGIQSTVRAHILRHLYPDQVEPVYADSYCYRGVIPIAEAQEILGSHTDTAKFYFGDRRSCVAYRISEGREFNFLLCVADASKPWRAGHTVTEKVTHEQMMADFQDRGIDERFLRLLSKASPIRWGFFHHLHTPTYYRGRAVLVGDSAHASLPFQAAGAAQGVEDALVLSELMLKLARGSCDNGNSETQISAALGAYDAVRRPRAQGQLSRAAEVGQMIHFQHQEVGSDMTRILGKLQNESFFDQLWFHDLKKDLQLASQKMDECLQC</sequence>
<evidence type="ECO:0000256" key="3">
    <source>
        <dbReference type="ARBA" id="ARBA00023002"/>
    </source>
</evidence>
<keyword evidence="3" id="KW-0560">Oxidoreductase</keyword>